<dbReference type="InterPro" id="IPR010625">
    <property type="entry name" value="CHCH"/>
</dbReference>
<proteinExistence type="predicted"/>
<comment type="caution">
    <text evidence="4">The sequence shown here is derived from an EMBL/GenBank/DDBJ whole genome shotgun (WGS) entry which is preliminary data.</text>
</comment>
<gene>
    <name evidence="4" type="ORF">PROFUN_13946</name>
</gene>
<dbReference type="EMBL" id="MDYQ01000238">
    <property type="protein sequence ID" value="PRP78144.1"/>
    <property type="molecule type" value="Genomic_DNA"/>
</dbReference>
<dbReference type="PANTHER" id="PTHR13523">
    <property type="entry name" value="COILED-COIL-HELIX-COILED-COIL-HELIX DOMAIN CONTAINING 2/NUR77"/>
    <property type="match status" value="1"/>
</dbReference>
<dbReference type="AlphaFoldDB" id="A0A2P6N2F9"/>
<dbReference type="PANTHER" id="PTHR13523:SF2">
    <property type="entry name" value="COILED-COIL-HELIX-COILED-COIL-HELIX DOMAIN CONTAINING 2, ISOFORM A-RELATED"/>
    <property type="match status" value="1"/>
</dbReference>
<evidence type="ECO:0000259" key="3">
    <source>
        <dbReference type="Pfam" id="PF06747"/>
    </source>
</evidence>
<feature type="compositionally biased region" description="Basic residues" evidence="2">
    <location>
        <begin position="1"/>
        <end position="16"/>
    </location>
</feature>
<keyword evidence="1" id="KW-1015">Disulfide bond</keyword>
<feature type="region of interest" description="Disordered" evidence="2">
    <location>
        <begin position="1"/>
        <end position="91"/>
    </location>
</feature>
<dbReference type="STRING" id="1890364.A0A2P6N2F9"/>
<dbReference type="Pfam" id="PF06747">
    <property type="entry name" value="CHCH"/>
    <property type="match status" value="1"/>
</dbReference>
<name>A0A2P6N2F9_9EUKA</name>
<evidence type="ECO:0000256" key="1">
    <source>
        <dbReference type="ARBA" id="ARBA00023157"/>
    </source>
</evidence>
<dbReference type="GO" id="GO:0005634">
    <property type="term" value="C:nucleus"/>
    <property type="evidence" value="ECO:0007669"/>
    <property type="project" value="TreeGrafter"/>
</dbReference>
<protein>
    <recommendedName>
        <fullName evidence="3">CHCH domain-containing protein</fullName>
    </recommendedName>
</protein>
<dbReference type="Proteomes" id="UP000241769">
    <property type="component" value="Unassembled WGS sequence"/>
</dbReference>
<accession>A0A2P6N2F9</accession>
<sequence length="192" mass="19377">MMLKLRGKVKLTRNKMARGSSRSGGSPGVHSVRSAPRTASAPPSSSYSAPKAQAHRPAAVTPAAPASSASKPTTPVAPQTAMGQPMAGGAPAQGGMMRNIASNAAGSMIGYMAANSLMGAFRGDGEPAANGAAAGAAATPMAPGEDLSRGPCAIQYQSFLKCIEANPGNISNCQWAEDMFQSCRINNNGSQL</sequence>
<dbReference type="InterPro" id="IPR055304">
    <property type="entry name" value="CHCHD2/10-like"/>
</dbReference>
<keyword evidence="5" id="KW-1185">Reference proteome</keyword>
<evidence type="ECO:0000313" key="5">
    <source>
        <dbReference type="Proteomes" id="UP000241769"/>
    </source>
</evidence>
<organism evidence="4 5">
    <name type="scientific">Planoprotostelium fungivorum</name>
    <dbReference type="NCBI Taxonomy" id="1890364"/>
    <lineage>
        <taxon>Eukaryota</taxon>
        <taxon>Amoebozoa</taxon>
        <taxon>Evosea</taxon>
        <taxon>Variosea</taxon>
        <taxon>Cavosteliida</taxon>
        <taxon>Cavosteliaceae</taxon>
        <taxon>Planoprotostelium</taxon>
    </lineage>
</organism>
<dbReference type="GO" id="GO:0005739">
    <property type="term" value="C:mitochondrion"/>
    <property type="evidence" value="ECO:0007669"/>
    <property type="project" value="TreeGrafter"/>
</dbReference>
<reference evidence="4 5" key="1">
    <citation type="journal article" date="2018" name="Genome Biol. Evol.">
        <title>Multiple Roots of Fruiting Body Formation in Amoebozoa.</title>
        <authorList>
            <person name="Hillmann F."/>
            <person name="Forbes G."/>
            <person name="Novohradska S."/>
            <person name="Ferling I."/>
            <person name="Riege K."/>
            <person name="Groth M."/>
            <person name="Westermann M."/>
            <person name="Marz M."/>
            <person name="Spaller T."/>
            <person name="Winckler T."/>
            <person name="Schaap P."/>
            <person name="Glockner G."/>
        </authorList>
    </citation>
    <scope>NUCLEOTIDE SEQUENCE [LARGE SCALE GENOMIC DNA]</scope>
    <source>
        <strain evidence="4 5">Jena</strain>
    </source>
</reference>
<feature type="compositionally biased region" description="Low complexity" evidence="2">
    <location>
        <begin position="18"/>
        <end position="91"/>
    </location>
</feature>
<dbReference type="GO" id="GO:0007005">
    <property type="term" value="P:mitochondrion organization"/>
    <property type="evidence" value="ECO:0007669"/>
    <property type="project" value="InterPro"/>
</dbReference>
<evidence type="ECO:0000313" key="4">
    <source>
        <dbReference type="EMBL" id="PRP78144.1"/>
    </source>
</evidence>
<evidence type="ECO:0000256" key="2">
    <source>
        <dbReference type="SAM" id="MobiDB-lite"/>
    </source>
</evidence>
<feature type="domain" description="CHCH" evidence="3">
    <location>
        <begin position="152"/>
        <end position="184"/>
    </location>
</feature>
<dbReference type="InParanoid" id="A0A2P6N2F9"/>